<evidence type="ECO:0000256" key="5">
    <source>
        <dbReference type="ARBA" id="ARBA00033748"/>
    </source>
</evidence>
<dbReference type="NCBIfam" id="TIGR03860">
    <property type="entry name" value="FMN_nitrolo"/>
    <property type="match status" value="1"/>
</dbReference>
<dbReference type="RefSeq" id="WP_344931374.1">
    <property type="nucleotide sequence ID" value="NZ_BAAAYK010000038.1"/>
</dbReference>
<reference evidence="8" key="1">
    <citation type="journal article" date="2019" name="Int. J. Syst. Evol. Microbiol.">
        <title>The Global Catalogue of Microorganisms (GCM) 10K type strain sequencing project: providing services to taxonomists for standard genome sequencing and annotation.</title>
        <authorList>
            <consortium name="The Broad Institute Genomics Platform"/>
            <consortium name="The Broad Institute Genome Sequencing Center for Infectious Disease"/>
            <person name="Wu L."/>
            <person name="Ma J."/>
        </authorList>
    </citation>
    <scope>NUCLEOTIDE SEQUENCE [LARGE SCALE GENOMIC DNA]</scope>
    <source>
        <strain evidence="8">JCM 9687</strain>
    </source>
</reference>
<keyword evidence="3" id="KW-0560">Oxidoreductase</keyword>
<evidence type="ECO:0000313" key="8">
    <source>
        <dbReference type="Proteomes" id="UP001500483"/>
    </source>
</evidence>
<keyword evidence="4" id="KW-0503">Monooxygenase</keyword>
<keyword evidence="8" id="KW-1185">Reference proteome</keyword>
<dbReference type="EMBL" id="BAAAYK010000038">
    <property type="protein sequence ID" value="GAA3359378.1"/>
    <property type="molecule type" value="Genomic_DNA"/>
</dbReference>
<dbReference type="InterPro" id="IPR036661">
    <property type="entry name" value="Luciferase-like_sf"/>
</dbReference>
<evidence type="ECO:0000259" key="6">
    <source>
        <dbReference type="Pfam" id="PF00296"/>
    </source>
</evidence>
<proteinExistence type="inferred from homology"/>
<dbReference type="Pfam" id="PF00296">
    <property type="entry name" value="Bac_luciferase"/>
    <property type="match status" value="1"/>
</dbReference>
<keyword evidence="2" id="KW-0288">FMN</keyword>
<dbReference type="PANTHER" id="PTHR30011">
    <property type="entry name" value="ALKANESULFONATE MONOOXYGENASE-RELATED"/>
    <property type="match status" value="1"/>
</dbReference>
<dbReference type="InterPro" id="IPR016215">
    <property type="entry name" value="NTA_MOA"/>
</dbReference>
<accession>A0ABP6RSN2</accession>
<gene>
    <name evidence="7" type="ORF">GCM10020366_35140</name>
</gene>
<dbReference type="InterPro" id="IPR051260">
    <property type="entry name" value="Diverse_substr_monoxygenases"/>
</dbReference>
<dbReference type="PIRSF" id="PIRSF000337">
    <property type="entry name" value="NTA_MOA"/>
    <property type="match status" value="1"/>
</dbReference>
<dbReference type="PANTHER" id="PTHR30011:SF16">
    <property type="entry name" value="C2H2 FINGER DOMAIN TRANSCRIPTION FACTOR (EUROFUNG)-RELATED"/>
    <property type="match status" value="1"/>
</dbReference>
<dbReference type="CDD" id="cd01095">
    <property type="entry name" value="Nitrilotriacetate_monoxgenase"/>
    <property type="match status" value="1"/>
</dbReference>
<protein>
    <submittedName>
        <fullName evidence="7">LLM class flavin-dependent oxidoreductase</fullName>
    </submittedName>
</protein>
<organism evidence="7 8">
    <name type="scientific">Saccharopolyspora gregorii</name>
    <dbReference type="NCBI Taxonomy" id="33914"/>
    <lineage>
        <taxon>Bacteria</taxon>
        <taxon>Bacillati</taxon>
        <taxon>Actinomycetota</taxon>
        <taxon>Actinomycetes</taxon>
        <taxon>Pseudonocardiales</taxon>
        <taxon>Pseudonocardiaceae</taxon>
        <taxon>Saccharopolyspora</taxon>
    </lineage>
</organism>
<comment type="similarity">
    <text evidence="5">Belongs to the NtaA/SnaA/DszA monooxygenase family.</text>
</comment>
<evidence type="ECO:0000256" key="2">
    <source>
        <dbReference type="ARBA" id="ARBA00022643"/>
    </source>
</evidence>
<evidence type="ECO:0000256" key="4">
    <source>
        <dbReference type="ARBA" id="ARBA00023033"/>
    </source>
</evidence>
<dbReference type="Gene3D" id="3.20.20.30">
    <property type="entry name" value="Luciferase-like domain"/>
    <property type="match status" value="1"/>
</dbReference>
<keyword evidence="1" id="KW-0285">Flavoprotein</keyword>
<evidence type="ECO:0000313" key="7">
    <source>
        <dbReference type="EMBL" id="GAA3359378.1"/>
    </source>
</evidence>
<comment type="caution">
    <text evidence="7">The sequence shown here is derived from an EMBL/GenBank/DDBJ whole genome shotgun (WGS) entry which is preliminary data.</text>
</comment>
<evidence type="ECO:0000256" key="1">
    <source>
        <dbReference type="ARBA" id="ARBA00022630"/>
    </source>
</evidence>
<evidence type="ECO:0000256" key="3">
    <source>
        <dbReference type="ARBA" id="ARBA00023002"/>
    </source>
</evidence>
<feature type="domain" description="Luciferase-like" evidence="6">
    <location>
        <begin position="32"/>
        <end position="388"/>
    </location>
</feature>
<dbReference type="InterPro" id="IPR011251">
    <property type="entry name" value="Luciferase-like_dom"/>
</dbReference>
<dbReference type="Proteomes" id="UP001500483">
    <property type="component" value="Unassembled WGS sequence"/>
</dbReference>
<name>A0ABP6RSN2_9PSEU</name>
<dbReference type="SUPFAM" id="SSF51679">
    <property type="entry name" value="Bacterial luciferase-like"/>
    <property type="match status" value="1"/>
</dbReference>
<sequence>MTRRLHLALYLDDHGIHAGGWRHPRATPPGEHGLALYRRLAEAAERAKLDLLFIADKLAVDDVYGGDFGAVLEHRPNTHLDPIVLLSALSSVTERIGLAATASTTYSEPFHVARMFASIDHLSGGRAGWNAVTSVSDGEARNFGRAEHLGHQERYERAAEFLTAVRALWDTWDEGAVLADQAAGRFADASKVRYADHAGDWFQVRGPLPVPRAPQGRPVIVQAGASGVFQRLAAANADLVFAVAPTLERGVEFYRGFKRQVREAGRGEHEVRVLPGIMPVVGETDEQAREVERELRALVLPIAGLTFMSASMNLDLSRFPVDGPVPDVRDEIRGSKGRFQHVIADAIDRGITLGELGAEYAATLSFPLVAGSPATIADEFQRWFEAGACDGFVLMPPYVPGGVTDFFEQVVPELQRRGLFRTEYEGHTLRDHLGVERP</sequence>